<reference evidence="11" key="1">
    <citation type="journal article" date="2023" name="G3 (Bethesda)">
        <title>A reference genome for the long-term kleptoplast-retaining sea slug Elysia crispata morphotype clarki.</title>
        <authorList>
            <person name="Eastman K.E."/>
            <person name="Pendleton A.L."/>
            <person name="Shaikh M.A."/>
            <person name="Suttiyut T."/>
            <person name="Ogas R."/>
            <person name="Tomko P."/>
            <person name="Gavelis G."/>
            <person name="Widhalm J.R."/>
            <person name="Wisecaver J.H."/>
        </authorList>
    </citation>
    <scope>NUCLEOTIDE SEQUENCE</scope>
    <source>
        <strain evidence="11">ECLA1</strain>
    </source>
</reference>
<feature type="compositionally biased region" description="Polar residues" evidence="7">
    <location>
        <begin position="585"/>
        <end position="610"/>
    </location>
</feature>
<name>A0AAE1ASQ3_9GAST</name>
<feature type="region of interest" description="Disordered" evidence="7">
    <location>
        <begin position="570"/>
        <end position="610"/>
    </location>
</feature>
<comment type="caution">
    <text evidence="11">The sequence shown here is derived from an EMBL/GenBank/DDBJ whole genome shotgun (WGS) entry which is preliminary data.</text>
</comment>
<evidence type="ECO:0000256" key="7">
    <source>
        <dbReference type="SAM" id="MobiDB-lite"/>
    </source>
</evidence>
<dbReference type="InterPro" id="IPR001024">
    <property type="entry name" value="PLAT/LH2_dom"/>
</dbReference>
<keyword evidence="5 8" id="KW-0472">Membrane</keyword>
<dbReference type="InterPro" id="IPR051223">
    <property type="entry name" value="Polycystin"/>
</dbReference>
<gene>
    <name evidence="11" type="ORF">RRG08_016568</name>
</gene>
<feature type="compositionally biased region" description="Basic and acidic residues" evidence="7">
    <location>
        <begin position="834"/>
        <end position="852"/>
    </location>
</feature>
<dbReference type="PANTHER" id="PTHR10877:SF150">
    <property type="entry name" value="REJ DOMAIN-CONTAINING PROTEIN"/>
    <property type="match status" value="1"/>
</dbReference>
<comment type="caution">
    <text evidence="6">Lacks conserved residue(s) required for the propagation of feature annotation.</text>
</comment>
<evidence type="ECO:0000313" key="12">
    <source>
        <dbReference type="Proteomes" id="UP001283361"/>
    </source>
</evidence>
<comment type="subcellular location">
    <subcellularLocation>
        <location evidence="1">Membrane</location>
        <topology evidence="1">Multi-pass membrane protein</topology>
    </subcellularLocation>
</comment>
<evidence type="ECO:0000313" key="11">
    <source>
        <dbReference type="EMBL" id="KAK3793060.1"/>
    </source>
</evidence>
<dbReference type="Proteomes" id="UP001283361">
    <property type="component" value="Unassembled WGS sequence"/>
</dbReference>
<feature type="region of interest" description="Disordered" evidence="7">
    <location>
        <begin position="827"/>
        <end position="857"/>
    </location>
</feature>
<dbReference type="PROSITE" id="PS50095">
    <property type="entry name" value="PLAT"/>
    <property type="match status" value="1"/>
</dbReference>
<feature type="transmembrane region" description="Helical" evidence="8">
    <location>
        <begin position="896"/>
        <end position="920"/>
    </location>
</feature>
<feature type="transmembrane region" description="Helical" evidence="8">
    <location>
        <begin position="185"/>
        <end position="208"/>
    </location>
</feature>
<feature type="transmembrane region" description="Helical" evidence="8">
    <location>
        <begin position="145"/>
        <end position="164"/>
    </location>
</feature>
<dbReference type="GO" id="GO:0050982">
    <property type="term" value="P:detection of mechanical stimulus"/>
    <property type="evidence" value="ECO:0007669"/>
    <property type="project" value="TreeGrafter"/>
</dbReference>
<evidence type="ECO:0000256" key="6">
    <source>
        <dbReference type="PROSITE-ProRule" id="PRU00152"/>
    </source>
</evidence>
<accession>A0AAE1ASQ3</accession>
<keyword evidence="4 8" id="KW-1133">Transmembrane helix</keyword>
<feature type="region of interest" description="Disordered" evidence="7">
    <location>
        <begin position="299"/>
        <end position="325"/>
    </location>
</feature>
<organism evidence="11 12">
    <name type="scientific">Elysia crispata</name>
    <name type="common">lettuce slug</name>
    <dbReference type="NCBI Taxonomy" id="231223"/>
    <lineage>
        <taxon>Eukaryota</taxon>
        <taxon>Metazoa</taxon>
        <taxon>Spiralia</taxon>
        <taxon>Lophotrochozoa</taxon>
        <taxon>Mollusca</taxon>
        <taxon>Gastropoda</taxon>
        <taxon>Heterobranchia</taxon>
        <taxon>Euthyneura</taxon>
        <taxon>Panpulmonata</taxon>
        <taxon>Sacoglossa</taxon>
        <taxon>Placobranchoidea</taxon>
        <taxon>Plakobranchidae</taxon>
        <taxon>Elysia</taxon>
    </lineage>
</organism>
<evidence type="ECO:0000256" key="1">
    <source>
        <dbReference type="ARBA" id="ARBA00004141"/>
    </source>
</evidence>
<feature type="transmembrane region" description="Helical" evidence="8">
    <location>
        <begin position="1030"/>
        <end position="1052"/>
    </location>
</feature>
<feature type="chain" id="PRO_5042188384" description="PLAT domain-containing protein" evidence="9">
    <location>
        <begin position="27"/>
        <end position="1282"/>
    </location>
</feature>
<comment type="similarity">
    <text evidence="2">Belongs to the polycystin family.</text>
</comment>
<dbReference type="EMBL" id="JAWDGP010001282">
    <property type="protein sequence ID" value="KAK3793060.1"/>
    <property type="molecule type" value="Genomic_DNA"/>
</dbReference>
<feature type="compositionally biased region" description="Polar residues" evidence="7">
    <location>
        <begin position="781"/>
        <end position="796"/>
    </location>
</feature>
<feature type="transmembrane region" description="Helical" evidence="8">
    <location>
        <begin position="926"/>
        <end position="954"/>
    </location>
</feature>
<evidence type="ECO:0000256" key="3">
    <source>
        <dbReference type="ARBA" id="ARBA00022692"/>
    </source>
</evidence>
<protein>
    <recommendedName>
        <fullName evidence="10">PLAT domain-containing protein</fullName>
    </recommendedName>
</protein>
<feature type="compositionally biased region" description="Low complexity" evidence="7">
    <location>
        <begin position="756"/>
        <end position="767"/>
    </location>
</feature>
<dbReference type="GO" id="GO:0005262">
    <property type="term" value="F:calcium channel activity"/>
    <property type="evidence" value="ECO:0007669"/>
    <property type="project" value="TreeGrafter"/>
</dbReference>
<evidence type="ECO:0000256" key="5">
    <source>
        <dbReference type="ARBA" id="ARBA00023136"/>
    </source>
</evidence>
<dbReference type="PANTHER" id="PTHR10877">
    <property type="entry name" value="POLYCYSTIN FAMILY MEMBER"/>
    <property type="match status" value="1"/>
</dbReference>
<keyword evidence="12" id="KW-1185">Reference proteome</keyword>
<keyword evidence="9" id="KW-0732">Signal</keyword>
<evidence type="ECO:0000256" key="8">
    <source>
        <dbReference type="SAM" id="Phobius"/>
    </source>
</evidence>
<dbReference type="GO" id="GO:0016020">
    <property type="term" value="C:membrane"/>
    <property type="evidence" value="ECO:0007669"/>
    <property type="project" value="UniProtKB-SubCell"/>
</dbReference>
<sequence>MPGSGTTNRVAFLLVGQLASFQFVMPKGTPCHSTGSRLWFLISSDLQLGEIVGVAIKYDKCVSGAHLYPWLLRDVLVFDKAFNTVIPYSANIWMGLNKTTVDLATVPFKNDVVFETIRRWWRLALRYHILASVMFHEPGVGVTNVLAALSSLFVVMVTCFVAVEQVGPPKKKLQYMTEETYSSRLYFLHSAVLAVFFTLLNFTIKLLYNMVFRKYVSTVWNDKENPLKEPIDIESWGVKKKNRTWLKKKKRIKWGKKSAFYDPMIDREKSIRNSLRPLINDRKETPAFPKLNRAITFVESERNPQRSNENENNNDKSVAGNRDIIKRSQRNGRWWRNIRKVFPKHDSNRSSSKDQLITRRKHIFTKAGFTSKHADHIKFSCKEPTKLEFPTSQYCGVTLQSKQANLLKLATVSKSCFQNCSKQQGTDIVQINVDAKGSMVHSFSPKILSGCPPDFKVENPSHQDCSAAQDIMEFKFIRKCRYLEKMVKEYNLNELFFGHQWEREVGAHPRNALPNSAGSNAAALIRQTRVDGSSATCSEDVSKSKLKSFYKSSGKENLLTTGAKGIDSSVHPKTVLSDRPRLSKTRNTLSRDIQSGKSESRSVLASVHQDSNVDAPVPRATSYFNRRPLVNCYLQNVTETRVHNFSTQQSSTVPAKANCYDSSKIYDQILAETLASSKQKALAIPTHCLSTPRYTRFMSVQNTDNRRYSCINASVTVLDETNINFGKGKSSGRCARWKGMQSLQIDANRCANSMLSTSSSSSSPSSSSEEESSFSDDSSSYHTASTEDSNSQNSPLDKSAPKLSIPPGELSTSAQALYKYISDTKSLAPKAPPAKREGEDKPNTEDEVQTGKDKKRRRAWMEAENVERQRCCYYVFHFTLDVLISMWRVKHYIPKIVLITATVCPIIFGWGWVCINGYYYSVQKAINWFVIVVTAFVMDTFVIEPFILMICAFFSSNIWPKPTMINDCEERYGEVSKQFAHRQWMVDANLVLPHRTQVVHEQAAPESACLFYLHYNVHRALSRVAVKGGVTFHTAVYWLIIYIACALILVNLQSDSYNSTLQRNYIENVLGLPSSEAQLTTVDEMWHYIESMLLDTLLELKAYSNITLANVKNQRITLVDMNITHQGFFVITPVRISQIRVRPVTERDKDSTMLCRPLSFTKIDKRRFCNFEFSSDTEDKGNYGGTWANPAPKSVVDLYTYKKQPSAIFDSKDMLPRNGYWQVYHFDDVRTPEQLESVKRSDWINEGTRYILIDFSLLNPAVFLASSIRITVDFKRRTFVII</sequence>
<evidence type="ECO:0000256" key="9">
    <source>
        <dbReference type="SAM" id="SignalP"/>
    </source>
</evidence>
<evidence type="ECO:0000256" key="2">
    <source>
        <dbReference type="ARBA" id="ARBA00007200"/>
    </source>
</evidence>
<proteinExistence type="inferred from homology"/>
<dbReference type="Pfam" id="PF20519">
    <property type="entry name" value="Polycystin_dom"/>
    <property type="match status" value="1"/>
</dbReference>
<keyword evidence="3 8" id="KW-0812">Transmembrane</keyword>
<evidence type="ECO:0000259" key="10">
    <source>
        <dbReference type="PROSITE" id="PS50095"/>
    </source>
</evidence>
<feature type="signal peptide" evidence="9">
    <location>
        <begin position="1"/>
        <end position="26"/>
    </location>
</feature>
<dbReference type="InterPro" id="IPR046791">
    <property type="entry name" value="Polycystin_dom"/>
</dbReference>
<feature type="domain" description="PLAT" evidence="10">
    <location>
        <begin position="1"/>
        <end position="108"/>
    </location>
</feature>
<evidence type="ECO:0000256" key="4">
    <source>
        <dbReference type="ARBA" id="ARBA00022989"/>
    </source>
</evidence>
<feature type="region of interest" description="Disordered" evidence="7">
    <location>
        <begin position="754"/>
        <end position="805"/>
    </location>
</feature>